<dbReference type="STRING" id="151549.A0A4C1YD30"/>
<proteinExistence type="predicted"/>
<dbReference type="Gene3D" id="3.10.120.10">
    <property type="entry name" value="Cytochrome b5-like heme/steroid binding domain"/>
    <property type="match status" value="1"/>
</dbReference>
<dbReference type="PANTHER" id="PTHR22872">
    <property type="entry name" value="BTK-BINDING PROTEIN-RELATED"/>
    <property type="match status" value="1"/>
</dbReference>
<evidence type="ECO:0000256" key="3">
    <source>
        <dbReference type="SAM" id="MobiDB-lite"/>
    </source>
</evidence>
<dbReference type="InterPro" id="IPR036400">
    <property type="entry name" value="Cyt_B5-like_heme/steroid_sf"/>
</dbReference>
<evidence type="ECO:0000313" key="6">
    <source>
        <dbReference type="Proteomes" id="UP000299102"/>
    </source>
</evidence>
<feature type="compositionally biased region" description="Basic and acidic residues" evidence="3">
    <location>
        <begin position="1738"/>
        <end position="1763"/>
    </location>
</feature>
<feature type="repeat" description="RCC1" evidence="2">
    <location>
        <begin position="547"/>
        <end position="598"/>
    </location>
</feature>
<dbReference type="Pfam" id="PF00173">
    <property type="entry name" value="Cyt-b5"/>
    <property type="match status" value="1"/>
</dbReference>
<dbReference type="SUPFAM" id="SSF55856">
    <property type="entry name" value="Cytochrome b5-like heme/steroid binding domain"/>
    <property type="match status" value="1"/>
</dbReference>
<protein>
    <submittedName>
        <fullName evidence="5">E3 ubiquitin-protein ligase HERC2</fullName>
    </submittedName>
</protein>
<dbReference type="PROSITE" id="PS50012">
    <property type="entry name" value="RCC1_3"/>
    <property type="match status" value="4"/>
</dbReference>
<dbReference type="Pfam" id="PF00415">
    <property type="entry name" value="RCC1"/>
    <property type="match status" value="3"/>
</dbReference>
<accession>A0A4C1YD30</accession>
<dbReference type="InterPro" id="IPR000408">
    <property type="entry name" value="Reg_chr_condens"/>
</dbReference>
<dbReference type="GO" id="GO:0046872">
    <property type="term" value="F:metal ion binding"/>
    <property type="evidence" value="ECO:0007669"/>
    <property type="project" value="InterPro"/>
</dbReference>
<feature type="compositionally biased region" description="Polar residues" evidence="3">
    <location>
        <begin position="1764"/>
        <end position="1775"/>
    </location>
</feature>
<dbReference type="SUPFAM" id="SSF50985">
    <property type="entry name" value="RCC1/BLIP-II"/>
    <property type="match status" value="2"/>
</dbReference>
<dbReference type="EMBL" id="BGZK01001139">
    <property type="protein sequence ID" value="GBP72265.1"/>
    <property type="molecule type" value="Genomic_DNA"/>
</dbReference>
<evidence type="ECO:0000259" key="4">
    <source>
        <dbReference type="PROSITE" id="PS50255"/>
    </source>
</evidence>
<evidence type="ECO:0000256" key="1">
    <source>
        <dbReference type="ARBA" id="ARBA00022737"/>
    </source>
</evidence>
<feature type="repeat" description="RCC1" evidence="2">
    <location>
        <begin position="748"/>
        <end position="794"/>
    </location>
</feature>
<reference evidence="5 6" key="1">
    <citation type="journal article" date="2019" name="Commun. Biol.">
        <title>The bagworm genome reveals a unique fibroin gene that provides high tensile strength.</title>
        <authorList>
            <person name="Kono N."/>
            <person name="Nakamura H."/>
            <person name="Ohtoshi R."/>
            <person name="Tomita M."/>
            <person name="Numata K."/>
            <person name="Arakawa K."/>
        </authorList>
    </citation>
    <scope>NUCLEOTIDE SEQUENCE [LARGE SCALE GENOMIC DNA]</scope>
</reference>
<feature type="domain" description="Cytochrome b5 heme-binding" evidence="4">
    <location>
        <begin position="1272"/>
        <end position="1351"/>
    </location>
</feature>
<name>A0A4C1YD30_EUMVA</name>
<sequence length="2121" mass="232100">MSDVEEQADFIFRPQPHLDSKWLHPDLQEALHKQDTLCVLFNSLIQDREIYFDATSGLLNPAGVVSKLGDSGRYYCGLKILTCTCCDGLCGPHSGCPCPPCSVLADEEELRVKNNAKILPPLSSAQLIDDLKWRADLGTESLQKLMESFIWEQRIRALNTAVTCPYISQIRRIIVLCNRHLVAVIREQNQHKDTKRLKPNRKTSQTIGNRTLSNVVSGLNKTVDLCSDKEEDTEDATEDSESALGLARVGARAALRLALSLVRRAWRCGEDADVCSALLRDALDAVRALPDAALFAGADVVHPVPRSQKIWAEVVDSAAKFLHQVVTGEVGCNVPLCDWRTSLCVWVELCARRAELPALLKAADVLLMLPPRQRLQPDNRQVMITLEECTAPLGPFLRRMAKVTIPNSVHSTESPYNNLTEQFLKDLNIPSGDGLVGVKKAGIALVCHLDRLGAPLLPPLKGFVTCMESAQEVINVGMGPVKLGSLRIQQIACAEKLALLLTHDGVVYSLPYDTLQPQEVPGLESKTITQVACHPIGRHYLCCSSDGGTWSWGAGEDGRLGHGDTAPRDAPVRLSLLAHHEVVRVAAGPSCSAVITSRGALYTWGRGSHGSLGHGTLENCIAPQLVSFHAHNIERIIDIALGWGESQTLCCTWEGAVQAFVDTEGGAPRTLTALSGVRVTRVYTGEHFHAVLTDGGQVYTWGKGDGYRLGHDNLESIKIPKLVEALQGVTVVDLSLGPSHGIAISSDGGVYVWGTHERAQISQATPHHLPVLNSSYKAQGAASDTNHVIIWSEESPRDLPLSLPFVIDLSDNTFKLLEKLLRFVVEQCKGPYNASNMKENECLAISCLNLLRIQVHAWECSDLGPVEGDASKWCAGVRSSLVALVEGCAGNGAAAAARSTLAAAWPLLLPTPQMRAHHLISLLPQGAVPASTGARFMTELLVWALLSGSGLQDALRQALESHASDDVYNHLQLDVDYDQVDVVTGQCKNRKNLHSNNPDNLESLQEEYQTNNATSNNKGTSVPLMHLVKQLLRNASCQSQLQMNTITHGETMKTEEPNTKSHDTMSPSCDLLIRFQRLLFCEMMWARGGRSNSNGARVLFAQYAALLAEHVPPTLLAFVKASRTADNLQLSALCDVICSDIVDETYVNSSHTVSKCWQTHGMADQQRGHLKEIGAGSRLIILHAGGREGFVKDSLLIFKSSSTAGRLVSELGVWVCACATRNALAIAGAENSLTRLARACDASARVLPSASRLSAGLLSWPGLFTRAQPIRRNVIRDCDIQNHTKEGGSWIIISGLVYDVAEFDCGNATTIEFIKKFKGMDATEALSTSPHAAYISRITEKCVGVYANDLTGNQSENTSSLTAHHILSSCAFNIALGLSQCGLRLARSLPTQQAERDTANFVAAVFLRGGLQTWQPPNPFEEEKSEARSGTSTGGNSPASDFPLPSRTNRSVSTPYAGIMSHGRADLLLYALAEPKLHDPLALNLWWACERREGNAPHFPPEHPLEELRRALLAALLYHTGLKEHALVTATAEMERGEVKLSPAMSDIVKAVQQSKWSLMRTRQKLSRGYKEVCAGPLERARFLLHEIRAAISPAVAALVSRPPSRRSPAAHRAFRQVMKFAKHPKFVKRFETTKDLRNRQNSLSKSMFKATTLLQGDALLIKSVAGNVITTRSPEDIATVVKPSKVIVNIELPVNSHNLSPKDLANEQTKLKISHNKQLEKDFKNACNLDGLQRSEMTSRCEVKTSGKESNTSDKGQDDKTPTNDLSLSSMNDMTDNSILKGSVESEKQMLHFADDIKNELFTADEEKDDDNSERHKFVNAWVARLGRKEKDLWWMLEEITSEQQSITTAIIDFVISEEPCDIDILRRALYCQMQRAEIRKTGYSIINSILYASQTMADTVKYASLTGILGSSISDSAPPTPLLPSTPLTPPLSGIESVIPYSKYMILLERSKLLDFVLLELKAKVLEGEQYLPLNLKTSANYGAHALLNKPSRASSCLTLLNQIGADASSSLVCNANESKTECLVIYEDERLGARARGASLSGPELASLMKIGTRVVRGKDWKWGDQEEAMDIEEKIESSDSDFEYDLKAPELFNQTDLNDLIRDLGLSKSASEILLLG</sequence>
<dbReference type="SUPFAM" id="SSF159034">
    <property type="entry name" value="Mib/herc2 domain-like"/>
    <property type="match status" value="1"/>
</dbReference>
<dbReference type="Gene3D" id="2.30.30.40">
    <property type="entry name" value="SH3 Domains"/>
    <property type="match status" value="1"/>
</dbReference>
<comment type="caution">
    <text evidence="5">The sequence shown here is derived from an EMBL/GenBank/DDBJ whole genome shotgun (WGS) entry which is preliminary data.</text>
</comment>
<dbReference type="OrthoDB" id="239701at2759"/>
<dbReference type="Gene3D" id="2.130.10.30">
    <property type="entry name" value="Regulator of chromosome condensation 1/beta-lactamase-inhibitor protein II"/>
    <property type="match status" value="1"/>
</dbReference>
<evidence type="ECO:0000256" key="2">
    <source>
        <dbReference type="PROSITE-ProRule" id="PRU00235"/>
    </source>
</evidence>
<dbReference type="PANTHER" id="PTHR22872:SF2">
    <property type="entry name" value="INHIBITOR OF BRUTON TYROSINE KINASE"/>
    <property type="match status" value="1"/>
</dbReference>
<keyword evidence="1" id="KW-0677">Repeat</keyword>
<dbReference type="InterPro" id="IPR051625">
    <property type="entry name" value="Signaling_Regulatory_Domain"/>
</dbReference>
<dbReference type="Proteomes" id="UP000299102">
    <property type="component" value="Unassembled WGS sequence"/>
</dbReference>
<gene>
    <name evidence="5" type="primary">HERC2</name>
    <name evidence="5" type="ORF">EVAR_103266_1</name>
</gene>
<dbReference type="PROSITE" id="PS50255">
    <property type="entry name" value="CYTOCHROME_B5_2"/>
    <property type="match status" value="1"/>
</dbReference>
<evidence type="ECO:0000313" key="5">
    <source>
        <dbReference type="EMBL" id="GBP72265.1"/>
    </source>
</evidence>
<feature type="repeat" description="RCC1" evidence="2">
    <location>
        <begin position="599"/>
        <end position="652"/>
    </location>
</feature>
<dbReference type="InterPro" id="IPR009091">
    <property type="entry name" value="RCC1/BLIP-II"/>
</dbReference>
<keyword evidence="6" id="KW-1185">Reference proteome</keyword>
<feature type="compositionally biased region" description="Polar residues" evidence="3">
    <location>
        <begin position="1428"/>
        <end position="1439"/>
    </location>
</feature>
<dbReference type="GO" id="GO:0004842">
    <property type="term" value="F:ubiquitin-protein transferase activity"/>
    <property type="evidence" value="ECO:0007669"/>
    <property type="project" value="InterPro"/>
</dbReference>
<dbReference type="InterPro" id="IPR001199">
    <property type="entry name" value="Cyt_B5-like_heme/steroid-bd"/>
</dbReference>
<dbReference type="PRINTS" id="PR00633">
    <property type="entry name" value="RCCNDNSATION"/>
</dbReference>
<feature type="region of interest" description="Disordered" evidence="3">
    <location>
        <begin position="1738"/>
        <end position="1775"/>
    </location>
</feature>
<feature type="region of interest" description="Disordered" evidence="3">
    <location>
        <begin position="1413"/>
        <end position="1449"/>
    </location>
</feature>
<organism evidence="5 6">
    <name type="scientific">Eumeta variegata</name>
    <name type="common">Bagworm moth</name>
    <name type="synonym">Eumeta japonica</name>
    <dbReference type="NCBI Taxonomy" id="151549"/>
    <lineage>
        <taxon>Eukaryota</taxon>
        <taxon>Metazoa</taxon>
        <taxon>Ecdysozoa</taxon>
        <taxon>Arthropoda</taxon>
        <taxon>Hexapoda</taxon>
        <taxon>Insecta</taxon>
        <taxon>Pterygota</taxon>
        <taxon>Neoptera</taxon>
        <taxon>Endopterygota</taxon>
        <taxon>Lepidoptera</taxon>
        <taxon>Glossata</taxon>
        <taxon>Ditrysia</taxon>
        <taxon>Tineoidea</taxon>
        <taxon>Psychidae</taxon>
        <taxon>Oiketicinae</taxon>
        <taxon>Eumeta</taxon>
    </lineage>
</organism>
<feature type="repeat" description="RCC1" evidence="2">
    <location>
        <begin position="696"/>
        <end position="747"/>
    </location>
</feature>
<dbReference type="InterPro" id="IPR037252">
    <property type="entry name" value="Mib_Herc2_sf"/>
</dbReference>